<reference evidence="2" key="3">
    <citation type="submission" date="2025-08" db="UniProtKB">
        <authorList>
            <consortium name="Ensembl"/>
        </authorList>
    </citation>
    <scope>IDENTIFICATION</scope>
    <source>
        <strain evidence="2">C57BL/6J</strain>
    </source>
</reference>
<dbReference type="Pfam" id="PF02828">
    <property type="entry name" value="L27"/>
    <property type="match status" value="1"/>
</dbReference>
<evidence type="ECO:0000259" key="1">
    <source>
        <dbReference type="PROSITE" id="PS51022"/>
    </source>
</evidence>
<dbReference type="Proteomes" id="UP000000589">
    <property type="component" value="Chromosome 6"/>
</dbReference>
<dbReference type="Antibodypedia" id="12204">
    <property type="antibodies" value="246 antibodies from 34 providers"/>
</dbReference>
<dbReference type="VEuPathDB" id="HostDB:ENSMUSG00000038388"/>
<reference evidence="2 4" key="1">
    <citation type="journal article" date="2009" name="PLoS Biol.">
        <title>Lineage-specific biology revealed by a finished genome assembly of the mouse.</title>
        <authorList>
            <consortium name="Mouse Genome Sequencing Consortium"/>
            <person name="Church D.M."/>
            <person name="Goodstadt L."/>
            <person name="Hillier L.W."/>
            <person name="Zody M.C."/>
            <person name="Goldstein S."/>
            <person name="She X."/>
            <person name="Bult C.J."/>
            <person name="Agarwala R."/>
            <person name="Cherry J.L."/>
            <person name="DiCuccio M."/>
            <person name="Hlavina W."/>
            <person name="Kapustin Y."/>
            <person name="Meric P."/>
            <person name="Maglott D."/>
            <person name="Birtle Z."/>
            <person name="Marques A.C."/>
            <person name="Graves T."/>
            <person name="Zhou S."/>
            <person name="Teague B."/>
            <person name="Potamousis K."/>
            <person name="Churas C."/>
            <person name="Place M."/>
            <person name="Herschleb J."/>
            <person name="Runnheim R."/>
            <person name="Forrest D."/>
            <person name="Amos-Landgraf J."/>
            <person name="Schwartz D.C."/>
            <person name="Cheng Z."/>
            <person name="Lindblad-Toh K."/>
            <person name="Eichler E.E."/>
            <person name="Ponting C.P."/>
        </authorList>
    </citation>
    <scope>NUCLEOTIDE SEQUENCE [LARGE SCALE GENOMIC DNA]</scope>
    <source>
        <strain evidence="2 4">C57BL/6J</strain>
    </source>
</reference>
<dbReference type="HOGENOM" id="CLU_3279283_0_0_1"/>
<dbReference type="InterPro" id="IPR004172">
    <property type="entry name" value="L27_dom"/>
</dbReference>
<dbReference type="SMR" id="E9Q2R8"/>
<dbReference type="AGR" id="MGI:1927340"/>
<evidence type="ECO:0007829" key="5">
    <source>
        <dbReference type="PeptideAtlas" id="E9Q2R8"/>
    </source>
</evidence>
<keyword evidence="4" id="KW-1185">Reference proteome</keyword>
<sequence length="48" mass="5407">MQQVLENLTELPSSTGAEEIDLIFLKGIMENPIVKSLAKAYLLEKVWC</sequence>
<dbReference type="Bgee" id="ENSMUSG00000038388">
    <property type="expression patterns" value="Expressed in ureteric bud tip and 253 other cell types or tissues"/>
</dbReference>
<dbReference type="ExpressionAtlas" id="E9Q2R8">
    <property type="expression patterns" value="baseline and differential"/>
</dbReference>
<dbReference type="ProteomicsDB" id="355326"/>
<evidence type="ECO:0007829" key="6">
    <source>
        <dbReference type="ProteomicsDB" id="E9Q2R8"/>
    </source>
</evidence>
<feature type="domain" description="L27" evidence="1">
    <location>
        <begin position="1"/>
        <end position="48"/>
    </location>
</feature>
<dbReference type="PROSITE" id="PS51022">
    <property type="entry name" value="L27"/>
    <property type="match status" value="1"/>
</dbReference>
<evidence type="ECO:0000313" key="4">
    <source>
        <dbReference type="Proteomes" id="UP000000589"/>
    </source>
</evidence>
<reference evidence="2 4" key="2">
    <citation type="journal article" date="2011" name="PLoS Biol.">
        <title>Modernizing reference genome assemblies.</title>
        <authorList>
            <person name="Church D.M."/>
            <person name="Schneider V.A."/>
            <person name="Graves T."/>
            <person name="Auger K."/>
            <person name="Cunningham F."/>
            <person name="Bouk N."/>
            <person name="Chen H.C."/>
            <person name="Agarwala R."/>
            <person name="McLaren W.M."/>
            <person name="Ritchie G.R."/>
            <person name="Albracht D."/>
            <person name="Kremitzki M."/>
            <person name="Rock S."/>
            <person name="Kotkiewicz H."/>
            <person name="Kremitzki C."/>
            <person name="Wollam A."/>
            <person name="Trani L."/>
            <person name="Fulton L."/>
            <person name="Fulton R."/>
            <person name="Matthews L."/>
            <person name="Whitehead S."/>
            <person name="Chow W."/>
            <person name="Torrance J."/>
            <person name="Dunn M."/>
            <person name="Harden G."/>
            <person name="Threadgold G."/>
            <person name="Wood J."/>
            <person name="Collins J."/>
            <person name="Heath P."/>
            <person name="Griffiths G."/>
            <person name="Pelan S."/>
            <person name="Grafham D."/>
            <person name="Eichler E.E."/>
            <person name="Weinstock G."/>
            <person name="Mardis E.R."/>
            <person name="Wilson R.K."/>
            <person name="Howe K."/>
            <person name="Flicek P."/>
            <person name="Hubbard T."/>
        </authorList>
    </citation>
    <scope>NUCLEOTIDE SEQUENCE [LARGE SCALE GENOMIC DNA]</scope>
    <source>
        <strain evidence="2 4">C57BL/6J</strain>
    </source>
</reference>
<dbReference type="GeneTree" id="ENSGT00940000158500"/>
<dbReference type="AlphaFoldDB" id="E9Q2R8"/>
<dbReference type="PeptideAtlas" id="E9Q2R8"/>
<gene>
    <name evidence="2 3" type="primary">Pals2</name>
    <name evidence="3" type="synonym">Mpp6</name>
</gene>
<dbReference type="MINT" id="E9Q2R8"/>
<dbReference type="IntAct" id="E9Q2R8">
    <property type="interactions" value="1"/>
</dbReference>
<evidence type="ECO:0000313" key="3">
    <source>
        <dbReference type="MGI" id="MGI:1927340"/>
    </source>
</evidence>
<dbReference type="Ensembl" id="ENSMUST00000171601.8">
    <property type="protein sequence ID" value="ENSMUSP00000129004.2"/>
    <property type="gene ID" value="ENSMUSG00000038388.15"/>
</dbReference>
<accession>E9Q2R8</accession>
<reference evidence="2" key="4">
    <citation type="submission" date="2025-09" db="UniProtKB">
        <authorList>
            <consortium name="Ensembl"/>
        </authorList>
    </citation>
    <scope>IDENTIFICATION</scope>
    <source>
        <strain evidence="2">C57BL/6J</strain>
    </source>
</reference>
<organism evidence="2 4">
    <name type="scientific">Mus musculus</name>
    <name type="common">Mouse</name>
    <dbReference type="NCBI Taxonomy" id="10090"/>
    <lineage>
        <taxon>Eukaryota</taxon>
        <taxon>Metazoa</taxon>
        <taxon>Chordata</taxon>
        <taxon>Craniata</taxon>
        <taxon>Vertebrata</taxon>
        <taxon>Euteleostomi</taxon>
        <taxon>Mammalia</taxon>
        <taxon>Eutheria</taxon>
        <taxon>Euarchontoglires</taxon>
        <taxon>Glires</taxon>
        <taxon>Rodentia</taxon>
        <taxon>Myomorpha</taxon>
        <taxon>Muroidea</taxon>
        <taxon>Muridae</taxon>
        <taxon>Murinae</taxon>
        <taxon>Mus</taxon>
        <taxon>Mus</taxon>
    </lineage>
</organism>
<dbReference type="InterPro" id="IPR014775">
    <property type="entry name" value="L27_C"/>
</dbReference>
<name>E9Q2R8_MOUSE</name>
<protein>
    <submittedName>
        <fullName evidence="2">Protein associated with LIN7 2, MAGUK family member</fullName>
    </submittedName>
</protein>
<proteinExistence type="evidence at protein level"/>
<evidence type="ECO:0000313" key="2">
    <source>
        <dbReference type="Ensembl" id="ENSMUSP00000129004.2"/>
    </source>
</evidence>
<keyword evidence="5 6" id="KW-1267">Proteomics identification</keyword>
<dbReference type="MGI" id="MGI:1927340">
    <property type="gene designation" value="Pals2"/>
</dbReference>